<organism evidence="1 2">
    <name type="scientific">Kribbella deserti</name>
    <dbReference type="NCBI Taxonomy" id="1926257"/>
    <lineage>
        <taxon>Bacteria</taxon>
        <taxon>Bacillati</taxon>
        <taxon>Actinomycetota</taxon>
        <taxon>Actinomycetes</taxon>
        <taxon>Propionibacteriales</taxon>
        <taxon>Kribbellaceae</taxon>
        <taxon>Kribbella</taxon>
    </lineage>
</organism>
<proteinExistence type="predicted"/>
<accession>A0ABV6QHT6</accession>
<sequence>MPLRPQHPEPELPEALARYADRVAELSKAGRVVGYIRVEPEASSTQVGGRLWWRRWGPYRWAVRVWLSGAGLDPDAMVQPEDVPAELADWDAGRFRLRGDVLDLRWLAADEAAEVVGSAWAEDN</sequence>
<dbReference type="RefSeq" id="WP_380045125.1">
    <property type="nucleotide sequence ID" value="NZ_JBHLTC010000010.1"/>
</dbReference>
<gene>
    <name evidence="1" type="ORF">ACFFGN_08930</name>
</gene>
<keyword evidence="2" id="KW-1185">Reference proteome</keyword>
<evidence type="ECO:0000313" key="2">
    <source>
        <dbReference type="Proteomes" id="UP001589890"/>
    </source>
</evidence>
<dbReference type="Proteomes" id="UP001589890">
    <property type="component" value="Unassembled WGS sequence"/>
</dbReference>
<protein>
    <submittedName>
        <fullName evidence="1">Uncharacterized protein</fullName>
    </submittedName>
</protein>
<evidence type="ECO:0000313" key="1">
    <source>
        <dbReference type="EMBL" id="MFC0624185.1"/>
    </source>
</evidence>
<comment type="caution">
    <text evidence="1">The sequence shown here is derived from an EMBL/GenBank/DDBJ whole genome shotgun (WGS) entry which is preliminary data.</text>
</comment>
<name>A0ABV6QHT6_9ACTN</name>
<reference evidence="1 2" key="1">
    <citation type="submission" date="2024-09" db="EMBL/GenBank/DDBJ databases">
        <authorList>
            <person name="Sun Q."/>
            <person name="Mori K."/>
        </authorList>
    </citation>
    <scope>NUCLEOTIDE SEQUENCE [LARGE SCALE GENOMIC DNA]</scope>
    <source>
        <strain evidence="1 2">CGMCC 1.15906</strain>
    </source>
</reference>
<dbReference type="EMBL" id="JBHLTC010000010">
    <property type="protein sequence ID" value="MFC0624185.1"/>
    <property type="molecule type" value="Genomic_DNA"/>
</dbReference>